<comment type="caution">
    <text evidence="3">The sequence shown here is derived from an EMBL/GenBank/DDBJ whole genome shotgun (WGS) entry which is preliminary data.</text>
</comment>
<proteinExistence type="predicted"/>
<dbReference type="Proteomes" id="UP001231124">
    <property type="component" value="Unassembled WGS sequence"/>
</dbReference>
<evidence type="ECO:0000259" key="2">
    <source>
        <dbReference type="Pfam" id="PF09039"/>
    </source>
</evidence>
<dbReference type="EMBL" id="JAUSVP010000003">
    <property type="protein sequence ID" value="MDQ0447066.1"/>
    <property type="molecule type" value="Genomic_DNA"/>
</dbReference>
<reference evidence="3 4" key="1">
    <citation type="submission" date="2023-07" db="EMBL/GenBank/DDBJ databases">
        <title>Genomic Encyclopedia of Type Strains, Phase IV (KMG-IV): sequencing the most valuable type-strain genomes for metagenomic binning, comparative biology and taxonomic classification.</title>
        <authorList>
            <person name="Goeker M."/>
        </authorList>
    </citation>
    <scope>NUCLEOTIDE SEQUENCE [LARGE SCALE GENOMIC DNA]</scope>
    <source>
        <strain evidence="3 4">DSM 19013</strain>
    </source>
</reference>
<gene>
    <name evidence="3" type="ORF">QO012_001557</name>
</gene>
<accession>A0ABU0HXN0</accession>
<name>A0ABU0HXN0_9HYPH</name>
<organism evidence="3 4">
    <name type="scientific">Methylobacterium aerolatum</name>
    <dbReference type="NCBI Taxonomy" id="418708"/>
    <lineage>
        <taxon>Bacteria</taxon>
        <taxon>Pseudomonadati</taxon>
        <taxon>Pseudomonadota</taxon>
        <taxon>Alphaproteobacteria</taxon>
        <taxon>Hyphomicrobiales</taxon>
        <taxon>Methylobacteriaceae</taxon>
        <taxon>Methylobacterium</taxon>
    </lineage>
</organism>
<feature type="transmembrane region" description="Helical" evidence="1">
    <location>
        <begin position="12"/>
        <end position="33"/>
    </location>
</feature>
<keyword evidence="1" id="KW-0472">Membrane</keyword>
<protein>
    <recommendedName>
        <fullName evidence="2">Mu DNA binding I gamma subdomain domain-containing protein</fullName>
    </recommendedName>
</protein>
<evidence type="ECO:0000313" key="3">
    <source>
        <dbReference type="EMBL" id="MDQ0447066.1"/>
    </source>
</evidence>
<dbReference type="InterPro" id="IPR015126">
    <property type="entry name" value="Mu_I-gamma"/>
</dbReference>
<dbReference type="Gene3D" id="1.10.10.60">
    <property type="entry name" value="Homeodomain-like"/>
    <property type="match status" value="1"/>
</dbReference>
<keyword evidence="1" id="KW-1133">Transmembrane helix</keyword>
<keyword evidence="4" id="KW-1185">Reference proteome</keyword>
<evidence type="ECO:0000313" key="4">
    <source>
        <dbReference type="Proteomes" id="UP001231124"/>
    </source>
</evidence>
<sequence length="242" mass="26601">MPDTFYPRVGITLLLDGVSYMVMAWGATGLTLLPTRHGPMLLVDRPTVATAMRENRMRLASPAVAVMSPAERQDLVRRRAYCDGFLGLEAQGEAERTSASMAEAIARLASGSMEAEVASFPRPSPSTLRRWLHRYEASGFHDLGLATRAPAVGSRLPVEVRRALTAAVRSYASQERPSMAKCYDRLQYAVLALNAARADEGLEELAVPSRSTLGRAIRSVDRRLLVAGRYGEAAARRMLRRR</sequence>
<dbReference type="RefSeq" id="WP_238207678.1">
    <property type="nucleotide sequence ID" value="NZ_BPQE01000036.1"/>
</dbReference>
<dbReference type="Pfam" id="PF09039">
    <property type="entry name" value="HTH_Tnp_Mu_2"/>
    <property type="match status" value="1"/>
</dbReference>
<keyword evidence="1" id="KW-0812">Transmembrane</keyword>
<evidence type="ECO:0000256" key="1">
    <source>
        <dbReference type="SAM" id="Phobius"/>
    </source>
</evidence>
<feature type="domain" description="Mu DNA binding I gamma subdomain" evidence="2">
    <location>
        <begin position="163"/>
        <end position="237"/>
    </location>
</feature>